<feature type="compositionally biased region" description="Polar residues" evidence="1">
    <location>
        <begin position="391"/>
        <end position="409"/>
    </location>
</feature>
<evidence type="ECO:0000313" key="2">
    <source>
        <dbReference type="EMBL" id="OAQ90399.1"/>
    </source>
</evidence>
<gene>
    <name evidence="2" type="ORF">VFPFJ_04559</name>
</gene>
<comment type="caution">
    <text evidence="2">The sequence shown here is derived from an EMBL/GenBank/DDBJ whole genome shotgun (WGS) entry which is preliminary data.</text>
</comment>
<reference evidence="2 3" key="1">
    <citation type="submission" date="2016-02" db="EMBL/GenBank/DDBJ databases">
        <title>Biosynthesis of antibiotic leucinostatins and their inhibition on Phytophthora in bio-control Purpureocillium lilacinum.</title>
        <authorList>
            <person name="Wang G."/>
            <person name="Liu Z."/>
            <person name="Lin R."/>
            <person name="Li E."/>
            <person name="Mao Z."/>
            <person name="Ling J."/>
            <person name="Yin W."/>
            <person name="Xie B."/>
        </authorList>
    </citation>
    <scope>NUCLEOTIDE SEQUENCE [LARGE SCALE GENOMIC DNA]</scope>
    <source>
        <strain evidence="2">PLFJ-1</strain>
    </source>
</reference>
<feature type="compositionally biased region" description="Low complexity" evidence="1">
    <location>
        <begin position="376"/>
        <end position="388"/>
    </location>
</feature>
<proteinExistence type="predicted"/>
<feature type="region of interest" description="Disordered" evidence="1">
    <location>
        <begin position="366"/>
        <end position="422"/>
    </location>
</feature>
<feature type="compositionally biased region" description="Basic residues" evidence="1">
    <location>
        <begin position="282"/>
        <end position="291"/>
    </location>
</feature>
<sequence>MSRVARMCFAPLDRDAEGARPSISEAAVGCRAVAPRRALRIGRLPAQDPGQGGRPAAEIAPVTGIRSGRAGHRTTTLVLRAWQRWRCLGESRDGQWEGLFASFRLKSRLIVNRCGRPLLPRQVAAGENGRRATSERRTAPCSAQAQAQAGKRGSTRRSEIGGAKSFPSGVHAAPANNLDVKLDRNRQTKCGCSEARGSRSEISHSGGLTHPCSTRPPAAAAVTCLLRPTPAVTRQDAKERYLPVSEAHEKARITINVAFPGERALASTSSPQRWGGPNVLDRHRRPGKTRSRSFPSAKPAEANDPWEQYVKQSATGAWQPGEARLTVGRKGTGRLDLGPPERRRAGAIAVLENVHRGGLWKRLLAGRDQKQDKSNPRAGANPAPAGGNKLTRITTPRLLSSHSSPQTRSIAGVCGLHPEGPF</sequence>
<evidence type="ECO:0000256" key="1">
    <source>
        <dbReference type="SAM" id="MobiDB-lite"/>
    </source>
</evidence>
<feature type="region of interest" description="Disordered" evidence="1">
    <location>
        <begin position="124"/>
        <end position="177"/>
    </location>
</feature>
<name>A0A179HLQ0_PURLI</name>
<feature type="compositionally biased region" description="Basic and acidic residues" evidence="1">
    <location>
        <begin position="366"/>
        <end position="375"/>
    </location>
</feature>
<organism evidence="2 3">
    <name type="scientific">Purpureocillium lilacinum</name>
    <name type="common">Paecilomyces lilacinus</name>
    <dbReference type="NCBI Taxonomy" id="33203"/>
    <lineage>
        <taxon>Eukaryota</taxon>
        <taxon>Fungi</taxon>
        <taxon>Dikarya</taxon>
        <taxon>Ascomycota</taxon>
        <taxon>Pezizomycotina</taxon>
        <taxon>Sordariomycetes</taxon>
        <taxon>Hypocreomycetidae</taxon>
        <taxon>Hypocreales</taxon>
        <taxon>Ophiocordycipitaceae</taxon>
        <taxon>Purpureocillium</taxon>
    </lineage>
</organism>
<dbReference type="EMBL" id="LSBI01000004">
    <property type="protein sequence ID" value="OAQ90399.1"/>
    <property type="molecule type" value="Genomic_DNA"/>
</dbReference>
<feature type="compositionally biased region" description="Basic and acidic residues" evidence="1">
    <location>
        <begin position="128"/>
        <end position="138"/>
    </location>
</feature>
<evidence type="ECO:0000313" key="3">
    <source>
        <dbReference type="Proteomes" id="UP000078340"/>
    </source>
</evidence>
<accession>A0A179HLQ0</accession>
<dbReference type="AlphaFoldDB" id="A0A179HLQ0"/>
<dbReference type="Proteomes" id="UP000078340">
    <property type="component" value="Unassembled WGS sequence"/>
</dbReference>
<protein>
    <submittedName>
        <fullName evidence="2">Uncharacterized protein</fullName>
    </submittedName>
</protein>
<feature type="region of interest" description="Disordered" evidence="1">
    <location>
        <begin position="266"/>
        <end position="340"/>
    </location>
</feature>